<feature type="repeat" description="ANK" evidence="3">
    <location>
        <begin position="85"/>
        <end position="112"/>
    </location>
</feature>
<proteinExistence type="predicted"/>
<dbReference type="Proteomes" id="UP000191612">
    <property type="component" value="Unassembled WGS sequence"/>
</dbReference>
<gene>
    <name evidence="6" type="ORF">PENSOL_c003G06445</name>
</gene>
<dbReference type="PANTHER" id="PTHR24198:SF165">
    <property type="entry name" value="ANKYRIN REPEAT-CONTAINING PROTEIN-RELATED"/>
    <property type="match status" value="1"/>
</dbReference>
<name>A0A1V6RK75_9EURO</name>
<dbReference type="PRINTS" id="PR01415">
    <property type="entry name" value="ANKYRIN"/>
</dbReference>
<feature type="domain" description="F-box" evidence="5">
    <location>
        <begin position="1"/>
        <end position="46"/>
    </location>
</feature>
<evidence type="ECO:0000256" key="1">
    <source>
        <dbReference type="ARBA" id="ARBA00022737"/>
    </source>
</evidence>
<evidence type="ECO:0000256" key="2">
    <source>
        <dbReference type="ARBA" id="ARBA00023043"/>
    </source>
</evidence>
<evidence type="ECO:0000313" key="7">
    <source>
        <dbReference type="Proteomes" id="UP000191612"/>
    </source>
</evidence>
<evidence type="ECO:0000313" key="6">
    <source>
        <dbReference type="EMBL" id="OQE01928.1"/>
    </source>
</evidence>
<feature type="repeat" description="ANK" evidence="3">
    <location>
        <begin position="299"/>
        <end position="331"/>
    </location>
</feature>
<feature type="region of interest" description="Disordered" evidence="4">
    <location>
        <begin position="468"/>
        <end position="490"/>
    </location>
</feature>
<accession>A0A1V6RK75</accession>
<keyword evidence="2 3" id="KW-0040">ANK repeat</keyword>
<reference evidence="7" key="1">
    <citation type="journal article" date="2017" name="Nat. Microbiol.">
        <title>Global analysis of biosynthetic gene clusters reveals vast potential of secondary metabolite production in Penicillium species.</title>
        <authorList>
            <person name="Nielsen J.C."/>
            <person name="Grijseels S."/>
            <person name="Prigent S."/>
            <person name="Ji B."/>
            <person name="Dainat J."/>
            <person name="Nielsen K.F."/>
            <person name="Frisvad J.C."/>
            <person name="Workman M."/>
            <person name="Nielsen J."/>
        </authorList>
    </citation>
    <scope>NUCLEOTIDE SEQUENCE [LARGE SCALE GENOMIC DNA]</scope>
    <source>
        <strain evidence="7">IBT 29525</strain>
    </source>
</reference>
<dbReference type="EMBL" id="MDYO01000003">
    <property type="protein sequence ID" value="OQE01928.1"/>
    <property type="molecule type" value="Genomic_DNA"/>
</dbReference>
<sequence length="490" mass="55184">MSLLELPNELILMIGKHLNSQSSIKALMRTHSRMNALLRKSLYATIKEFDRRRVFSWACKRGNLDLATELRGWWENYGHRLHYDNKHTPLTIAAFQGHVEIVKLLLDRDPSIINKVADRKGTAIVYAAIGQHIEVVKLLLSYPALLSQEKIGKYFNPPEYDYHCRTPINAALRYANEELFQLLMADSRMELNEDSLNAAVAGGNPAEHGQAAIVKILLARKNGEIDGRDMVRRTPFSHAAEKGHLDIMKMLLQAGEIDLDSRDRENRTPLSFAADEGEEEVVRFLLSFNAVSVDLKDDRGNTPLLYAAGIGAAGVVKMLLASGANPESRNSKGQTPLSYTVSERKFRNAFRVHPGDPTERYHLAYLLQGRSLYVVDSFRNEYAQDKNTAIPSEWDLKTPSKSNMMKPTTYNALEVMKQLLALQEVDPDSRDNEGRTPLSWAAGVSQAQAVELLLSTKNVDMKSRDNGNWTPVQYAFSGTRPLPREPEDYM</sequence>
<organism evidence="6 7">
    <name type="scientific">Penicillium solitum</name>
    <dbReference type="NCBI Taxonomy" id="60172"/>
    <lineage>
        <taxon>Eukaryota</taxon>
        <taxon>Fungi</taxon>
        <taxon>Dikarya</taxon>
        <taxon>Ascomycota</taxon>
        <taxon>Pezizomycotina</taxon>
        <taxon>Eurotiomycetes</taxon>
        <taxon>Eurotiomycetidae</taxon>
        <taxon>Eurotiales</taxon>
        <taxon>Aspergillaceae</taxon>
        <taxon>Penicillium</taxon>
    </lineage>
</organism>
<dbReference type="STRING" id="60172.A0A1V6RK75"/>
<dbReference type="InterPro" id="IPR002110">
    <property type="entry name" value="Ankyrin_rpt"/>
</dbReference>
<comment type="caution">
    <text evidence="6">The sequence shown here is derived from an EMBL/GenBank/DDBJ whole genome shotgun (WGS) entry which is preliminary data.</text>
</comment>
<dbReference type="Pfam" id="PF12796">
    <property type="entry name" value="Ank_2"/>
    <property type="match status" value="3"/>
</dbReference>
<dbReference type="InterPro" id="IPR036770">
    <property type="entry name" value="Ankyrin_rpt-contain_sf"/>
</dbReference>
<dbReference type="SMART" id="SM00248">
    <property type="entry name" value="ANK"/>
    <property type="match status" value="7"/>
</dbReference>
<dbReference type="Pfam" id="PF00023">
    <property type="entry name" value="Ank"/>
    <property type="match status" value="1"/>
</dbReference>
<dbReference type="PANTHER" id="PTHR24198">
    <property type="entry name" value="ANKYRIN REPEAT AND PROTEIN KINASE DOMAIN-CONTAINING PROTEIN"/>
    <property type="match status" value="1"/>
</dbReference>
<dbReference type="InterPro" id="IPR001810">
    <property type="entry name" value="F-box_dom"/>
</dbReference>
<keyword evidence="1" id="KW-0677">Repeat</keyword>
<evidence type="ECO:0000259" key="5">
    <source>
        <dbReference type="PROSITE" id="PS50181"/>
    </source>
</evidence>
<protein>
    <recommendedName>
        <fullName evidence="5">F-box domain-containing protein</fullName>
    </recommendedName>
</protein>
<dbReference type="PROSITE" id="PS50297">
    <property type="entry name" value="ANK_REP_REGION"/>
    <property type="match status" value="3"/>
</dbReference>
<dbReference type="PROSITE" id="PS50181">
    <property type="entry name" value="FBOX"/>
    <property type="match status" value="1"/>
</dbReference>
<evidence type="ECO:0000256" key="4">
    <source>
        <dbReference type="SAM" id="MobiDB-lite"/>
    </source>
</evidence>
<dbReference type="PROSITE" id="PS50088">
    <property type="entry name" value="ANK_REPEAT"/>
    <property type="match status" value="3"/>
</dbReference>
<feature type="repeat" description="ANK" evidence="3">
    <location>
        <begin position="265"/>
        <end position="290"/>
    </location>
</feature>
<dbReference type="AlphaFoldDB" id="A0A1V6RK75"/>
<dbReference type="Gene3D" id="1.25.40.20">
    <property type="entry name" value="Ankyrin repeat-containing domain"/>
    <property type="match status" value="2"/>
</dbReference>
<dbReference type="SUPFAM" id="SSF48403">
    <property type="entry name" value="Ankyrin repeat"/>
    <property type="match status" value="2"/>
</dbReference>
<evidence type="ECO:0000256" key="3">
    <source>
        <dbReference type="PROSITE-ProRule" id="PRU00023"/>
    </source>
</evidence>
<keyword evidence="7" id="KW-1185">Reference proteome</keyword>